<dbReference type="RefSeq" id="WP_255669257.1">
    <property type="nucleotide sequence ID" value="NZ_CP101990.1"/>
</dbReference>
<feature type="chain" id="PRO_5046525744" description="ABC transporter substrate-binding protein" evidence="1">
    <location>
        <begin position="26"/>
        <end position="41"/>
    </location>
</feature>
<evidence type="ECO:0008006" key="4">
    <source>
        <dbReference type="Google" id="ProtNLM"/>
    </source>
</evidence>
<dbReference type="Proteomes" id="UP001315860">
    <property type="component" value="Chromosome"/>
</dbReference>
<evidence type="ECO:0000256" key="1">
    <source>
        <dbReference type="SAM" id="SignalP"/>
    </source>
</evidence>
<gene>
    <name evidence="2" type="ORF">NP095_10605</name>
</gene>
<proteinExistence type="predicted"/>
<keyword evidence="3" id="KW-1185">Reference proteome</keyword>
<reference evidence="2 3" key="1">
    <citation type="submission" date="2022-07" db="EMBL/GenBank/DDBJ databases">
        <title>Novel species in genus Aeromicrobium.</title>
        <authorList>
            <person name="Ye L."/>
        </authorList>
    </citation>
    <scope>NUCLEOTIDE SEQUENCE [LARGE SCALE GENOMIC DNA]</scope>
    <source>
        <strain evidence="3">zg-Y50</strain>
    </source>
</reference>
<protein>
    <recommendedName>
        <fullName evidence="4">ABC transporter substrate-binding protein</fullName>
    </recommendedName>
</protein>
<sequence length="41" mass="4200">MKKIIAATLLALTVAAGVAASPAQADDTSSVKIRTLGIDWM</sequence>
<evidence type="ECO:0000313" key="3">
    <source>
        <dbReference type="Proteomes" id="UP001315860"/>
    </source>
</evidence>
<keyword evidence="1" id="KW-0732">Signal</keyword>
<accession>A0ABY5KD08</accession>
<feature type="signal peptide" evidence="1">
    <location>
        <begin position="1"/>
        <end position="25"/>
    </location>
</feature>
<dbReference type="EMBL" id="CP101990">
    <property type="protein sequence ID" value="UUI67653.1"/>
    <property type="molecule type" value="Genomic_DNA"/>
</dbReference>
<name>A0ABY5KD08_9ACTN</name>
<evidence type="ECO:0000313" key="2">
    <source>
        <dbReference type="EMBL" id="UUI67653.1"/>
    </source>
</evidence>
<organism evidence="2 3">
    <name type="scientific">Aeromicrobium duanguangcaii</name>
    <dbReference type="NCBI Taxonomy" id="2968086"/>
    <lineage>
        <taxon>Bacteria</taxon>
        <taxon>Bacillati</taxon>
        <taxon>Actinomycetota</taxon>
        <taxon>Actinomycetes</taxon>
        <taxon>Propionibacteriales</taxon>
        <taxon>Nocardioidaceae</taxon>
        <taxon>Aeromicrobium</taxon>
    </lineage>
</organism>